<keyword evidence="2" id="KW-1185">Reference proteome</keyword>
<accession>A0AAN8RPC3</accession>
<organism evidence="1 2">
    <name type="scientific">Arthrobotrys conoides</name>
    <dbReference type="NCBI Taxonomy" id="74498"/>
    <lineage>
        <taxon>Eukaryota</taxon>
        <taxon>Fungi</taxon>
        <taxon>Dikarya</taxon>
        <taxon>Ascomycota</taxon>
        <taxon>Pezizomycotina</taxon>
        <taxon>Orbiliomycetes</taxon>
        <taxon>Orbiliales</taxon>
        <taxon>Orbiliaceae</taxon>
        <taxon>Arthrobotrys</taxon>
    </lineage>
</organism>
<dbReference type="EMBL" id="JAVHJM010000015">
    <property type="protein sequence ID" value="KAK6497313.1"/>
    <property type="molecule type" value="Genomic_DNA"/>
</dbReference>
<dbReference type="AlphaFoldDB" id="A0AAN8RPC3"/>
<dbReference type="PANTHER" id="PTHR35179:SF1">
    <property type="entry name" value="INTEGRAL MEMBRANE PROTEIN"/>
    <property type="match status" value="1"/>
</dbReference>
<sequence length="454" mass="51616">MIHRLQTPLGHLTFRPLFGRQIRAPRLNLPKLRVLPCDKLVLLQGYHCKTFEMSSSKKRSRKYDNEGWLWKGVDGRKAIGTVEYAALVPDSSLVSSASKSELLCTYDWQDKPTPTVLVPGHAPIWNHKPLPVTLPEDRGFYFVDQNAARLPEYSLEPIFHATASLNPSFRFDDVDVVVNRNTLRKLLDFCKGTYLDSFRVNLFMVKNTLFIERCAQTTTETVRENGGYGRTFEKSFTKTAGKSTGHHRVLRYPLGNLNCVVRFEVDACYQENQNIQPGDGGPSTGSLAAAIEGLNLNDPKEGDTKPSSLKIAKGSRLKSIFTAEEVTPQSMAAEIKTFTEKRGLRWHLKVPQLWFGRTPWLIAARHNNGTFDEINISHIKPEHFIDWEIQYQDSLRKMVAVIIKLRDIVEKNKGLHCIAIFEKKQRPKVITVYASSSPEREPLPKGLIEHFWAS</sequence>
<protein>
    <recommendedName>
        <fullName evidence="3">Geranylgeranyl pyrophosphate synthetase</fullName>
    </recommendedName>
</protein>
<comment type="caution">
    <text evidence="1">The sequence shown here is derived from an EMBL/GenBank/DDBJ whole genome shotgun (WGS) entry which is preliminary data.</text>
</comment>
<evidence type="ECO:0000313" key="2">
    <source>
        <dbReference type="Proteomes" id="UP001307849"/>
    </source>
</evidence>
<dbReference type="Proteomes" id="UP001307849">
    <property type="component" value="Unassembled WGS sequence"/>
</dbReference>
<evidence type="ECO:0008006" key="3">
    <source>
        <dbReference type="Google" id="ProtNLM"/>
    </source>
</evidence>
<reference evidence="1 2" key="1">
    <citation type="submission" date="2019-10" db="EMBL/GenBank/DDBJ databases">
        <authorList>
            <person name="Palmer J.M."/>
        </authorList>
    </citation>
    <scope>NUCLEOTIDE SEQUENCE [LARGE SCALE GENOMIC DNA]</scope>
    <source>
        <strain evidence="1 2">TWF506</strain>
    </source>
</reference>
<gene>
    <name evidence="1" type="ORF">TWF506_004786</name>
</gene>
<evidence type="ECO:0000313" key="1">
    <source>
        <dbReference type="EMBL" id="KAK6497313.1"/>
    </source>
</evidence>
<dbReference type="PANTHER" id="PTHR35179">
    <property type="entry name" value="PROTEIN CBG02620"/>
    <property type="match status" value="1"/>
</dbReference>
<proteinExistence type="predicted"/>
<name>A0AAN8RPC3_9PEZI</name>